<comment type="caution">
    <text evidence="1">The sequence shown here is derived from an EMBL/GenBank/DDBJ whole genome shotgun (WGS) entry which is preliminary data.</text>
</comment>
<name>A0ABV1YI39_9HYPH</name>
<proteinExistence type="predicted"/>
<gene>
    <name evidence="1" type="ORF">NKI33_17895</name>
</gene>
<organism evidence="1 2">
    <name type="scientific">Mesorhizobium opportunistum</name>
    <dbReference type="NCBI Taxonomy" id="593909"/>
    <lineage>
        <taxon>Bacteria</taxon>
        <taxon>Pseudomonadati</taxon>
        <taxon>Pseudomonadota</taxon>
        <taxon>Alphaproteobacteria</taxon>
        <taxon>Hyphomicrobiales</taxon>
        <taxon>Phyllobacteriaceae</taxon>
        <taxon>Mesorhizobium</taxon>
    </lineage>
</organism>
<dbReference type="SUPFAM" id="SSF56024">
    <property type="entry name" value="Phospholipase D/nuclease"/>
    <property type="match status" value="1"/>
</dbReference>
<protein>
    <recommendedName>
        <fullName evidence="3">PLD phosphodiesterase domain-containing protein</fullName>
    </recommendedName>
</protein>
<evidence type="ECO:0000313" key="1">
    <source>
        <dbReference type="EMBL" id="MER8934841.1"/>
    </source>
</evidence>
<evidence type="ECO:0000313" key="2">
    <source>
        <dbReference type="Proteomes" id="UP001464387"/>
    </source>
</evidence>
<dbReference type="Proteomes" id="UP001464387">
    <property type="component" value="Unassembled WGS sequence"/>
</dbReference>
<evidence type="ECO:0008006" key="3">
    <source>
        <dbReference type="Google" id="ProtNLM"/>
    </source>
</evidence>
<reference evidence="1 2" key="1">
    <citation type="journal article" date="2024" name="Proc. Natl. Acad. Sci. U.S.A.">
        <title>The evolutionary genomics of adaptation to stress in wild rhizobium bacteria.</title>
        <authorList>
            <person name="Kehlet-Delgado H."/>
            <person name="Montoya A.P."/>
            <person name="Jensen K.T."/>
            <person name="Wendlandt C.E."/>
            <person name="Dexheimer C."/>
            <person name="Roberts M."/>
            <person name="Torres Martinez L."/>
            <person name="Friesen M.L."/>
            <person name="Griffitts J.S."/>
            <person name="Porter S.S."/>
        </authorList>
    </citation>
    <scope>NUCLEOTIDE SEQUENCE [LARGE SCALE GENOMIC DNA]</scope>
    <source>
        <strain evidence="1 2">M0729</strain>
    </source>
</reference>
<dbReference type="RefSeq" id="WP_287276024.1">
    <property type="nucleotide sequence ID" value="NZ_JAMYMY010000026.1"/>
</dbReference>
<sequence>MLSRSIDAHELYVRIGHHLSAMPARMEAYSPEKQVWISKAVALVEAVGDLVDMGRITEVAEWYPTHPAIYGPSVWGILQRALARAELAAPAATSGAFLPEGNAMDAMSAIGKVLKEARSRLLIVDPYLDETILTDFAPMGAEGVKIDLLCDGASVKATLAPAVRRWSAQYDAKRPIEARTTGARLLHDRLIIVDDAKVWNVSQSFKDLAARSPASITVVPAEVAVLKIPAYVDMWTAAAPL</sequence>
<accession>A0ABV1YI39</accession>
<keyword evidence="2" id="KW-1185">Reference proteome</keyword>
<dbReference type="EMBL" id="JAMYPJ010000024">
    <property type="protein sequence ID" value="MER8934841.1"/>
    <property type="molecule type" value="Genomic_DNA"/>
</dbReference>